<comment type="caution">
    <text evidence="4">The sequence shown here is derived from an EMBL/GenBank/DDBJ whole genome shotgun (WGS) entry which is preliminary data.</text>
</comment>
<dbReference type="RefSeq" id="WP_004424324.1">
    <property type="nucleotide sequence ID" value="NZ_AORI01000009.1"/>
</dbReference>
<evidence type="ECO:0000313" key="4">
    <source>
        <dbReference type="EMBL" id="ENY68832.1"/>
    </source>
</evidence>
<organism evidence="4 5">
    <name type="scientific">Metamycoplasma auris 15026</name>
    <dbReference type="NCBI Taxonomy" id="1188233"/>
    <lineage>
        <taxon>Bacteria</taxon>
        <taxon>Bacillati</taxon>
        <taxon>Mycoplasmatota</taxon>
        <taxon>Mycoplasmoidales</taxon>
        <taxon>Metamycoplasmataceae</taxon>
        <taxon>Metamycoplasma</taxon>
    </lineage>
</organism>
<keyword evidence="5" id="KW-1185">Reference proteome</keyword>
<keyword evidence="2" id="KW-0732">Signal</keyword>
<dbReference type="eggNOG" id="ENOG5033T8T">
    <property type="taxonomic scope" value="Bacteria"/>
</dbReference>
<dbReference type="PATRIC" id="fig|1188233.3.peg.309"/>
<dbReference type="Pfam" id="PF01732">
    <property type="entry name" value="Mycop_pep_DUF31"/>
    <property type="match status" value="1"/>
</dbReference>
<evidence type="ECO:0000256" key="1">
    <source>
        <dbReference type="SAM" id="MobiDB-lite"/>
    </source>
</evidence>
<feature type="signal peptide" evidence="2">
    <location>
        <begin position="1"/>
        <end position="22"/>
    </location>
</feature>
<evidence type="ECO:0000313" key="5">
    <source>
        <dbReference type="Proteomes" id="UP000013131"/>
    </source>
</evidence>
<proteinExistence type="predicted"/>
<dbReference type="EMBL" id="AORI01000009">
    <property type="protein sequence ID" value="ENY68832.1"/>
    <property type="molecule type" value="Genomic_DNA"/>
</dbReference>
<feature type="region of interest" description="Disordered" evidence="1">
    <location>
        <begin position="115"/>
        <end position="147"/>
    </location>
</feature>
<sequence length="775" mass="90432">MQNKLKLALSFFSLSFPLVAFSCKTEDENKLDSNLKIEISIPNQSNLQLDNLDWNDIEIKYDSNKYQIIKESLIKRNGSLVVRIKVIKKALNGLEIYNEIIKEESFFNFKKPNETFPNSDSNKDNQSNNPTDDNSKNNKPNISPTYSNHEKLVYDSHTIYTKDKYPAYFFDRHLFDENFVFNNDVYTITRSTPKFKSASHNINVFLKNGNYGNPIDFQNYNIEADKEFWSYTKDIGYYGNYGKNPEEKVAFYNKNIALNGMVKQAYLDNFNKNEISSLEELNLDLNSIIKSNPFGYLPSNLSQLFYYLDFKSISKIFKIENIIEIKANFNDEVGEIEFLLEDKKQNKYYLKIDKNNSSYLKNNLDFYQYIYDRSFMMLYYGTEWFRDPFGLQKEHLSYTSGGGTLWVVDRIINPNDEKNDYWELLVATNIHVFSLNKIFDKSLYFFKNENKEKSSRWKAGFYGPSNLDSFWNDLKNRTNNKFLTIKPKVDKLTSNFIYGSEDAGIPTIDAYSQYLDMPYYTPRYFASDFKIDHPDTASKWFEEYNKESYIGKTQNAGADFVLLKMKIKKDQLHLILPKLAEIIGTKKEKDWYVGLGKNELASPYKTQFYAGYPNYSFKGNKSTGGIISTQNRYVKEDDFKSLWVRYDAQLNKDWNSHQNRWKEYTEPFVNDKEHGMPLNILTQHSTLYTRIEKNKENDALDSGSSGSMAIDSSFNLIGINYLLTQDQSHDTTTNAINLIQGQGDYKNKDDGNILVNAIKKLKNDNLHTIKLNPLS</sequence>
<dbReference type="NCBIfam" id="NF045843">
    <property type="entry name" value="MAG2960_Ser_prot"/>
    <property type="match status" value="1"/>
</dbReference>
<evidence type="ECO:0000256" key="2">
    <source>
        <dbReference type="SAM" id="SignalP"/>
    </source>
</evidence>
<protein>
    <recommendedName>
        <fullName evidence="3">DUF31 domain-containing protein</fullName>
    </recommendedName>
</protein>
<reference evidence="4 5" key="1">
    <citation type="journal article" date="2013" name="Genome Announc.">
        <title>Draft Genome Sequences of Mycoplasma auris and Mycoplasma yeatsii, Two Species of the Ear Canal of Caprinae.</title>
        <authorList>
            <person name="Dordet-Frisoni E."/>
            <person name="Baranowski E."/>
            <person name="Barre A."/>
            <person name="Blanchard A."/>
            <person name="Breton M."/>
            <person name="Couture C."/>
            <person name="Dupuy V."/>
            <person name="Gaurivaud P."/>
            <person name="Jacob D."/>
            <person name="Lemaitre C."/>
            <person name="Manso-Silvan L."/>
            <person name="Nikolski M."/>
            <person name="Nouvel L.X."/>
            <person name="Poumarat F."/>
            <person name="Sirand-Pugnet P."/>
            <person name="Thebault P."/>
            <person name="Theil S."/>
            <person name="Thiaucourt F."/>
            <person name="Citti C."/>
            <person name="Tardy F."/>
        </authorList>
    </citation>
    <scope>NUCLEOTIDE SEQUENCE [LARGE SCALE GENOMIC DNA]</scope>
    <source>
        <strain evidence="4 5">15026</strain>
    </source>
</reference>
<feature type="compositionally biased region" description="Low complexity" evidence="1">
    <location>
        <begin position="118"/>
        <end position="129"/>
    </location>
</feature>
<dbReference type="AlphaFoldDB" id="N9V086"/>
<dbReference type="Proteomes" id="UP000013131">
    <property type="component" value="Unassembled WGS sequence"/>
</dbReference>
<feature type="domain" description="DUF31" evidence="3">
    <location>
        <begin position="365"/>
        <end position="721"/>
    </location>
</feature>
<gene>
    <name evidence="4" type="ORF">MAU_3170</name>
</gene>
<dbReference type="PROSITE" id="PS51257">
    <property type="entry name" value="PROKAR_LIPOPROTEIN"/>
    <property type="match status" value="1"/>
</dbReference>
<feature type="chain" id="PRO_5004155001" description="DUF31 domain-containing protein" evidence="2">
    <location>
        <begin position="23"/>
        <end position="775"/>
    </location>
</feature>
<dbReference type="InterPro" id="IPR022382">
    <property type="entry name" value="Mycoplasma_peptidase_DUF31"/>
</dbReference>
<name>N9V086_9BACT</name>
<evidence type="ECO:0000259" key="3">
    <source>
        <dbReference type="Pfam" id="PF01732"/>
    </source>
</evidence>
<feature type="compositionally biased region" description="Polar residues" evidence="1">
    <location>
        <begin position="137"/>
        <end position="147"/>
    </location>
</feature>
<accession>N9V086</accession>